<evidence type="ECO:0000313" key="2">
    <source>
        <dbReference type="Proteomes" id="UP000054538"/>
    </source>
</evidence>
<organism evidence="1 2">
    <name type="scientific">Paxillus rubicundulus Ve08.2h10</name>
    <dbReference type="NCBI Taxonomy" id="930991"/>
    <lineage>
        <taxon>Eukaryota</taxon>
        <taxon>Fungi</taxon>
        <taxon>Dikarya</taxon>
        <taxon>Basidiomycota</taxon>
        <taxon>Agaricomycotina</taxon>
        <taxon>Agaricomycetes</taxon>
        <taxon>Agaricomycetidae</taxon>
        <taxon>Boletales</taxon>
        <taxon>Paxilineae</taxon>
        <taxon>Paxillaceae</taxon>
        <taxon>Paxillus</taxon>
    </lineage>
</organism>
<dbReference type="InParanoid" id="A0A0D0E7F5"/>
<reference evidence="2" key="2">
    <citation type="submission" date="2015-01" db="EMBL/GenBank/DDBJ databases">
        <title>Evolutionary Origins and Diversification of the Mycorrhizal Mutualists.</title>
        <authorList>
            <consortium name="DOE Joint Genome Institute"/>
            <consortium name="Mycorrhizal Genomics Consortium"/>
            <person name="Kohler A."/>
            <person name="Kuo A."/>
            <person name="Nagy L.G."/>
            <person name="Floudas D."/>
            <person name="Copeland A."/>
            <person name="Barry K.W."/>
            <person name="Cichocki N."/>
            <person name="Veneault-Fourrey C."/>
            <person name="LaButti K."/>
            <person name="Lindquist E.A."/>
            <person name="Lipzen A."/>
            <person name="Lundell T."/>
            <person name="Morin E."/>
            <person name="Murat C."/>
            <person name="Riley R."/>
            <person name="Ohm R."/>
            <person name="Sun H."/>
            <person name="Tunlid A."/>
            <person name="Henrissat B."/>
            <person name="Grigoriev I.V."/>
            <person name="Hibbett D.S."/>
            <person name="Martin F."/>
        </authorList>
    </citation>
    <scope>NUCLEOTIDE SEQUENCE [LARGE SCALE GENOMIC DNA]</scope>
    <source>
        <strain evidence="2">Ve08.2h10</strain>
    </source>
</reference>
<dbReference type="EMBL" id="KN824925">
    <property type="protein sequence ID" value="KIK97679.1"/>
    <property type="molecule type" value="Genomic_DNA"/>
</dbReference>
<reference evidence="1 2" key="1">
    <citation type="submission" date="2014-04" db="EMBL/GenBank/DDBJ databases">
        <authorList>
            <consortium name="DOE Joint Genome Institute"/>
            <person name="Kuo A."/>
            <person name="Kohler A."/>
            <person name="Jargeat P."/>
            <person name="Nagy L.G."/>
            <person name="Floudas D."/>
            <person name="Copeland A."/>
            <person name="Barry K.W."/>
            <person name="Cichocki N."/>
            <person name="Veneault-Fourrey C."/>
            <person name="LaButti K."/>
            <person name="Lindquist E.A."/>
            <person name="Lipzen A."/>
            <person name="Lundell T."/>
            <person name="Morin E."/>
            <person name="Murat C."/>
            <person name="Sun H."/>
            <person name="Tunlid A."/>
            <person name="Henrissat B."/>
            <person name="Grigoriev I.V."/>
            <person name="Hibbett D.S."/>
            <person name="Martin F."/>
            <person name="Nordberg H.P."/>
            <person name="Cantor M.N."/>
            <person name="Hua S.X."/>
        </authorList>
    </citation>
    <scope>NUCLEOTIDE SEQUENCE [LARGE SCALE GENOMIC DNA]</scope>
    <source>
        <strain evidence="1 2">Ve08.2h10</strain>
    </source>
</reference>
<dbReference type="AlphaFoldDB" id="A0A0D0E7F5"/>
<dbReference type="Proteomes" id="UP000054538">
    <property type="component" value="Unassembled WGS sequence"/>
</dbReference>
<dbReference type="STRING" id="930991.A0A0D0E7F5"/>
<protein>
    <submittedName>
        <fullName evidence="1">Unplaced genomic scaffold scaffold_103, whole genome shotgun sequence</fullName>
    </submittedName>
</protein>
<sequence>MALLPTSDLNNPDTFPSFSNLPAEYEIRDTYLPSANPRKHWCFLGRVVSSGVLVRLALDVEDKEGHKFLVAFHTDDRGAAFQGLCNAGSTIAVT</sequence>
<proteinExistence type="predicted"/>
<accession>A0A0D0E7F5</accession>
<dbReference type="HOGENOM" id="CLU_2386822_0_0_1"/>
<dbReference type="OrthoDB" id="265717at2759"/>
<evidence type="ECO:0000313" key="1">
    <source>
        <dbReference type="EMBL" id="KIK97679.1"/>
    </source>
</evidence>
<name>A0A0D0E7F5_9AGAM</name>
<keyword evidence="2" id="KW-1185">Reference proteome</keyword>
<gene>
    <name evidence="1" type="ORF">PAXRUDRAFT_824679</name>
</gene>